<dbReference type="InterPro" id="IPR005498">
    <property type="entry name" value="T4SS_VirB10/TraB/TrbI"/>
</dbReference>
<keyword evidence="9" id="KW-1185">Reference proteome</keyword>
<gene>
    <name evidence="8" type="ORF">FHS81_003017</name>
</gene>
<dbReference type="CDD" id="cd16429">
    <property type="entry name" value="VirB10"/>
    <property type="match status" value="1"/>
</dbReference>
<dbReference type="Pfam" id="PF03743">
    <property type="entry name" value="TrbI"/>
    <property type="match status" value="1"/>
</dbReference>
<dbReference type="RefSeq" id="WP_183754302.1">
    <property type="nucleotide sequence ID" value="NZ_JACICC010000009.1"/>
</dbReference>
<evidence type="ECO:0000256" key="4">
    <source>
        <dbReference type="ARBA" id="ARBA00022989"/>
    </source>
</evidence>
<protein>
    <submittedName>
        <fullName evidence="8">Type IV secretion system protein VirB10</fullName>
    </submittedName>
</protein>
<evidence type="ECO:0000313" key="8">
    <source>
        <dbReference type="EMBL" id="MBB3810907.1"/>
    </source>
</evidence>
<dbReference type="GO" id="GO:0016020">
    <property type="term" value="C:membrane"/>
    <property type="evidence" value="ECO:0007669"/>
    <property type="project" value="UniProtKB-SubCell"/>
</dbReference>
<reference evidence="8 9" key="1">
    <citation type="submission" date="2020-08" db="EMBL/GenBank/DDBJ databases">
        <title>Genomic Encyclopedia of Type Strains, Phase IV (KMG-IV): sequencing the most valuable type-strain genomes for metagenomic binning, comparative biology and taxonomic classification.</title>
        <authorList>
            <person name="Goeker M."/>
        </authorList>
    </citation>
    <scope>NUCLEOTIDE SEQUENCE [LARGE SCALE GENOMIC DNA]</scope>
    <source>
        <strain evidence="8 9">DSM 28760</strain>
    </source>
</reference>
<name>A0A7W6EIL7_9HYPH</name>
<evidence type="ECO:0000256" key="7">
    <source>
        <dbReference type="SAM" id="Phobius"/>
    </source>
</evidence>
<sequence>MSDTENTPEDSVPLTGAASDSASAMRLRAEAPRVTRLSRKVLAGLGVVAGLGIGGALIYALQTRDPGAGGEELYSTENRPTADGLAGLPRDYTGPVLGPPLPGDLGGPILDAQNRGQPVAPPPMTTPAVDQAEQRRLAEEEAARLSRVFFQTEARPGAATGTLAGGANPSFAGLGLAGQTGIPTAQDRQLAFLNAAVDRRTVAPDRVAPPASPYVLQAGSVIPAALITGIRSDLPGQITAQITENIYDSPTGNILLVPQGARLIGEYSNDVGFGQRRVLLVWNRIILPNGRSIVLERQPGADTQGYAGLEDGVDYHWWDIAKAAGLSTLLAVGTELAVDDDDRLLRAIRNGAQDTINDAGQEIVRRQLNVAPTLTIRPGFPVRVVVTRDLVLEPYRG</sequence>
<comment type="subcellular location">
    <subcellularLocation>
        <location evidence="1">Membrane</location>
        <topology evidence="1">Single-pass membrane protein</topology>
    </subcellularLocation>
</comment>
<keyword evidence="5 7" id="KW-0472">Membrane</keyword>
<dbReference type="Gene3D" id="2.40.128.260">
    <property type="entry name" value="Type IV secretion system, VirB10/TraB/TrbI"/>
    <property type="match status" value="1"/>
</dbReference>
<organism evidence="8 9">
    <name type="scientific">Pseudochelatococcus contaminans</name>
    <dbReference type="NCBI Taxonomy" id="1538103"/>
    <lineage>
        <taxon>Bacteria</taxon>
        <taxon>Pseudomonadati</taxon>
        <taxon>Pseudomonadota</taxon>
        <taxon>Alphaproteobacteria</taxon>
        <taxon>Hyphomicrobiales</taxon>
        <taxon>Chelatococcaceae</taxon>
        <taxon>Pseudochelatococcus</taxon>
    </lineage>
</organism>
<evidence type="ECO:0000256" key="2">
    <source>
        <dbReference type="ARBA" id="ARBA00010265"/>
    </source>
</evidence>
<keyword evidence="4 7" id="KW-1133">Transmembrane helix</keyword>
<proteinExistence type="inferred from homology"/>
<evidence type="ECO:0000313" key="9">
    <source>
        <dbReference type="Proteomes" id="UP000537592"/>
    </source>
</evidence>
<feature type="transmembrane region" description="Helical" evidence="7">
    <location>
        <begin position="41"/>
        <end position="61"/>
    </location>
</feature>
<accession>A0A7W6EIL7</accession>
<dbReference type="InterPro" id="IPR042217">
    <property type="entry name" value="T4SS_VirB10/TrbI"/>
</dbReference>
<feature type="region of interest" description="Disordered" evidence="6">
    <location>
        <begin position="1"/>
        <end position="24"/>
    </location>
</feature>
<evidence type="ECO:0000256" key="3">
    <source>
        <dbReference type="ARBA" id="ARBA00022692"/>
    </source>
</evidence>
<feature type="region of interest" description="Disordered" evidence="6">
    <location>
        <begin position="70"/>
        <end position="127"/>
    </location>
</feature>
<keyword evidence="3 7" id="KW-0812">Transmembrane</keyword>
<comment type="caution">
    <text evidence="8">The sequence shown here is derived from an EMBL/GenBank/DDBJ whole genome shotgun (WGS) entry which is preliminary data.</text>
</comment>
<evidence type="ECO:0000256" key="1">
    <source>
        <dbReference type="ARBA" id="ARBA00004167"/>
    </source>
</evidence>
<dbReference type="EMBL" id="JACICC010000009">
    <property type="protein sequence ID" value="MBB3810907.1"/>
    <property type="molecule type" value="Genomic_DNA"/>
</dbReference>
<evidence type="ECO:0000256" key="5">
    <source>
        <dbReference type="ARBA" id="ARBA00023136"/>
    </source>
</evidence>
<evidence type="ECO:0000256" key="6">
    <source>
        <dbReference type="SAM" id="MobiDB-lite"/>
    </source>
</evidence>
<dbReference type="AlphaFoldDB" id="A0A7W6EIL7"/>
<dbReference type="Proteomes" id="UP000537592">
    <property type="component" value="Unassembled WGS sequence"/>
</dbReference>
<comment type="similarity">
    <text evidence="2">Belongs to the TrbI/VirB10 family.</text>
</comment>